<dbReference type="RefSeq" id="WP_147427987.1">
    <property type="nucleotide sequence ID" value="NZ_CP044426.1"/>
</dbReference>
<dbReference type="KEGG" id="ppan:ESD82_15255"/>
<evidence type="ECO:0000313" key="4">
    <source>
        <dbReference type="Proteomes" id="UP000509322"/>
    </source>
</evidence>
<proteinExistence type="predicted"/>
<dbReference type="Proteomes" id="UP000509322">
    <property type="component" value="Chromosome 2"/>
</dbReference>
<gene>
    <name evidence="1" type="ORF">ESD82_15255</name>
    <name evidence="2" type="ORF">HYQ43_12390</name>
</gene>
<dbReference type="AlphaFoldDB" id="A0A7H9BV82"/>
<dbReference type="GeneID" id="51371944"/>
<name>A0A7H9BV82_PARPN</name>
<sequence length="74" mass="7900">MPAVMPELSTEDAEQIEDALRAALLDVLVNMGKVLLTTPEGRAEAARSMLDQAERAHPAVAAVFREAAEKVRGA</sequence>
<protein>
    <submittedName>
        <fullName evidence="2">Uncharacterized protein</fullName>
    </submittedName>
</protein>
<evidence type="ECO:0000313" key="2">
    <source>
        <dbReference type="EMBL" id="QLH15043.1"/>
    </source>
</evidence>
<reference evidence="1 3" key="1">
    <citation type="submission" date="2019-01" db="EMBL/GenBank/DDBJ databases">
        <title>Complete Genome Sequence and Annotation of the Paracoccus pantotrophus type strain DSM 2944.</title>
        <authorList>
            <person name="Bockwoldt J.A."/>
            <person name="Zimmermann M."/>
            <person name="Tiso T."/>
            <person name="Blank L.M."/>
        </authorList>
    </citation>
    <scope>NUCLEOTIDE SEQUENCE [LARGE SCALE GENOMIC DNA]</scope>
    <source>
        <strain evidence="1 3">DSM 2944</strain>
    </source>
</reference>
<accession>A0A7H9BV82</accession>
<dbReference type="EMBL" id="CP044426">
    <property type="protein sequence ID" value="QFG37490.1"/>
    <property type="molecule type" value="Genomic_DNA"/>
</dbReference>
<evidence type="ECO:0000313" key="1">
    <source>
        <dbReference type="EMBL" id="QFG37490.1"/>
    </source>
</evidence>
<reference evidence="2 4" key="2">
    <citation type="submission" date="2020-07" db="EMBL/GenBank/DDBJ databases">
        <title>The complete genome of Paracoccus pantotrophus ACCC 10489.</title>
        <authorList>
            <person name="Si Y."/>
        </authorList>
    </citation>
    <scope>NUCLEOTIDE SEQUENCE [LARGE SCALE GENOMIC DNA]</scope>
    <source>
        <strain evidence="2 4">ACCC10489</strain>
    </source>
</reference>
<organism evidence="2 4">
    <name type="scientific">Paracoccus pantotrophus</name>
    <name type="common">Thiosphaera pantotropha</name>
    <dbReference type="NCBI Taxonomy" id="82367"/>
    <lineage>
        <taxon>Bacteria</taxon>
        <taxon>Pseudomonadati</taxon>
        <taxon>Pseudomonadota</taxon>
        <taxon>Alphaproteobacteria</taxon>
        <taxon>Rhodobacterales</taxon>
        <taxon>Paracoccaceae</taxon>
        <taxon>Paracoccus</taxon>
    </lineage>
</organism>
<dbReference type="EMBL" id="CP058690">
    <property type="protein sequence ID" value="QLH15043.1"/>
    <property type="molecule type" value="Genomic_DNA"/>
</dbReference>
<dbReference type="Proteomes" id="UP000326453">
    <property type="component" value="Chromosome 1"/>
</dbReference>
<evidence type="ECO:0000313" key="3">
    <source>
        <dbReference type="Proteomes" id="UP000326453"/>
    </source>
</evidence>